<name>A0ABW9J9L3_9SPHI</name>
<gene>
    <name evidence="1" type="ORF">E6A44_016725</name>
</gene>
<evidence type="ECO:0000313" key="1">
    <source>
        <dbReference type="EMBL" id="MFN0257238.1"/>
    </source>
</evidence>
<evidence type="ECO:0000313" key="2">
    <source>
        <dbReference type="Proteomes" id="UP001517247"/>
    </source>
</evidence>
<reference evidence="1 2" key="1">
    <citation type="submission" date="2024-12" db="EMBL/GenBank/DDBJ databases">
        <authorList>
            <person name="Hu S."/>
        </authorList>
    </citation>
    <scope>NUCLEOTIDE SEQUENCE [LARGE SCALE GENOMIC DNA]</scope>
    <source>
        <strain evidence="1 2">THG-T11</strain>
    </source>
</reference>
<dbReference type="RefSeq" id="WP_138724310.1">
    <property type="nucleotide sequence ID" value="NZ_SSHJ02000008.1"/>
</dbReference>
<protein>
    <submittedName>
        <fullName evidence="1">Uncharacterized protein</fullName>
    </submittedName>
</protein>
<accession>A0ABW9J9L3</accession>
<keyword evidence="2" id="KW-1185">Reference proteome</keyword>
<dbReference type="Proteomes" id="UP001517247">
    <property type="component" value="Unassembled WGS sequence"/>
</dbReference>
<dbReference type="EMBL" id="SSHJ02000008">
    <property type="protein sequence ID" value="MFN0257238.1"/>
    <property type="molecule type" value="Genomic_DNA"/>
</dbReference>
<proteinExistence type="predicted"/>
<sequence>MALNTYKLQNSRKAIAATGYASQVPEKGVDELYAFMAIALDSKIIHMHKLLTKENSPAEAQKDYVQQVITEALAYFTKL</sequence>
<comment type="caution">
    <text evidence="1">The sequence shown here is derived from an EMBL/GenBank/DDBJ whole genome shotgun (WGS) entry which is preliminary data.</text>
</comment>
<organism evidence="1 2">
    <name type="scientific">Pedobacter ureilyticus</name>
    <dbReference type="NCBI Taxonomy" id="1393051"/>
    <lineage>
        <taxon>Bacteria</taxon>
        <taxon>Pseudomonadati</taxon>
        <taxon>Bacteroidota</taxon>
        <taxon>Sphingobacteriia</taxon>
        <taxon>Sphingobacteriales</taxon>
        <taxon>Sphingobacteriaceae</taxon>
        <taxon>Pedobacter</taxon>
    </lineage>
</organism>